<dbReference type="PROSITE" id="PS50011">
    <property type="entry name" value="PROTEIN_KINASE_DOM"/>
    <property type="match status" value="1"/>
</dbReference>
<dbReference type="PROSITE" id="PS00108">
    <property type="entry name" value="PROTEIN_KINASE_ST"/>
    <property type="match status" value="1"/>
</dbReference>
<gene>
    <name evidence="3" type="ORF">N0F65_002457</name>
</gene>
<dbReference type="AlphaFoldDB" id="A0AAV2YKY4"/>
<feature type="region of interest" description="Disordered" evidence="1">
    <location>
        <begin position="1"/>
        <end position="41"/>
    </location>
</feature>
<dbReference type="PANTHER" id="PTHR44329">
    <property type="entry name" value="SERINE/THREONINE-PROTEIN KINASE TNNI3K-RELATED"/>
    <property type="match status" value="1"/>
</dbReference>
<evidence type="ECO:0000256" key="1">
    <source>
        <dbReference type="SAM" id="MobiDB-lite"/>
    </source>
</evidence>
<reference evidence="3" key="1">
    <citation type="submission" date="2022-11" db="EMBL/GenBank/DDBJ databases">
        <authorList>
            <person name="Morgan W.R."/>
            <person name="Tartar A."/>
        </authorList>
    </citation>
    <scope>NUCLEOTIDE SEQUENCE</scope>
    <source>
        <strain evidence="3">ARSEF 373</strain>
    </source>
</reference>
<name>A0AAV2YKY4_9STRA</name>
<comment type="caution">
    <text evidence="3">The sequence shown here is derived from an EMBL/GenBank/DDBJ whole genome shotgun (WGS) entry which is preliminary data.</text>
</comment>
<dbReference type="InterPro" id="IPR000719">
    <property type="entry name" value="Prot_kinase_dom"/>
</dbReference>
<dbReference type="InterPro" id="IPR001245">
    <property type="entry name" value="Ser-Thr/Tyr_kinase_cat_dom"/>
</dbReference>
<evidence type="ECO:0000313" key="4">
    <source>
        <dbReference type="Proteomes" id="UP001146120"/>
    </source>
</evidence>
<accession>A0AAV2YKY4</accession>
<evidence type="ECO:0000313" key="3">
    <source>
        <dbReference type="EMBL" id="DAZ95660.1"/>
    </source>
</evidence>
<dbReference type="InterPro" id="IPR008271">
    <property type="entry name" value="Ser/Thr_kinase_AS"/>
</dbReference>
<proteinExistence type="predicted"/>
<dbReference type="Pfam" id="PF07714">
    <property type="entry name" value="PK_Tyr_Ser-Thr"/>
    <property type="match status" value="1"/>
</dbReference>
<keyword evidence="4" id="KW-1185">Reference proteome</keyword>
<sequence>MPPPPPPQPAHSDVGAAAGGADADQAAGRKKKKNGPTAKSKEAATRVLTEIQTDPALAARRISYSALYFTRVLSKGAFGEVWLAQLENRQVAVKRILNEKKHDEKEIECFGAEIKLMASFFHPKIVEFVGVSWSNLHDICAITEYMAKGDLYGFLKRKMGQLNWRDHKIYLAEDVADALCYLHSLQPKVIHRDLKSKNILLDDSFRAKLSDFGISRERSLEETMTAGVGTIYWTAPEVLMGKKYTEKADIFSFGIVMSELDTHLVPYSDKVDDAGKKLQGMKIVQKVIRQKMRPSFSATIPTPVKALADRCLDSDPDVRPDAPELLQIIIGLQSQL</sequence>
<dbReference type="InterPro" id="IPR011009">
    <property type="entry name" value="Kinase-like_dom_sf"/>
</dbReference>
<reference evidence="3" key="2">
    <citation type="journal article" date="2023" name="Microbiol Resour">
        <title>Decontamination and Annotation of the Draft Genome Sequence of the Oomycete Lagenidium giganteum ARSEF 373.</title>
        <authorList>
            <person name="Morgan W.R."/>
            <person name="Tartar A."/>
        </authorList>
    </citation>
    <scope>NUCLEOTIDE SEQUENCE</scope>
    <source>
        <strain evidence="3">ARSEF 373</strain>
    </source>
</reference>
<organism evidence="3 4">
    <name type="scientific">Lagenidium giganteum</name>
    <dbReference type="NCBI Taxonomy" id="4803"/>
    <lineage>
        <taxon>Eukaryota</taxon>
        <taxon>Sar</taxon>
        <taxon>Stramenopiles</taxon>
        <taxon>Oomycota</taxon>
        <taxon>Peronosporomycetes</taxon>
        <taxon>Pythiales</taxon>
        <taxon>Pythiaceae</taxon>
    </lineage>
</organism>
<dbReference type="GO" id="GO:0005524">
    <property type="term" value="F:ATP binding"/>
    <property type="evidence" value="ECO:0007669"/>
    <property type="project" value="InterPro"/>
</dbReference>
<dbReference type="PANTHER" id="PTHR44329:SF214">
    <property type="entry name" value="PROTEIN KINASE DOMAIN-CONTAINING PROTEIN"/>
    <property type="match status" value="1"/>
</dbReference>
<dbReference type="SUPFAM" id="SSF56112">
    <property type="entry name" value="Protein kinase-like (PK-like)"/>
    <property type="match status" value="1"/>
</dbReference>
<dbReference type="InterPro" id="IPR051681">
    <property type="entry name" value="Ser/Thr_Kinases-Pseudokinases"/>
</dbReference>
<dbReference type="Gene3D" id="3.30.200.20">
    <property type="entry name" value="Phosphorylase Kinase, domain 1"/>
    <property type="match status" value="1"/>
</dbReference>
<dbReference type="Gene3D" id="1.10.510.10">
    <property type="entry name" value="Transferase(Phosphotransferase) domain 1"/>
    <property type="match status" value="1"/>
</dbReference>
<dbReference type="GO" id="GO:0004674">
    <property type="term" value="F:protein serine/threonine kinase activity"/>
    <property type="evidence" value="ECO:0007669"/>
    <property type="project" value="TreeGrafter"/>
</dbReference>
<evidence type="ECO:0000259" key="2">
    <source>
        <dbReference type="PROSITE" id="PS50011"/>
    </source>
</evidence>
<dbReference type="PRINTS" id="PR00109">
    <property type="entry name" value="TYRKINASE"/>
</dbReference>
<dbReference type="SMART" id="SM00220">
    <property type="entry name" value="S_TKc"/>
    <property type="match status" value="1"/>
</dbReference>
<protein>
    <recommendedName>
        <fullName evidence="2">Protein kinase domain-containing protein</fullName>
    </recommendedName>
</protein>
<dbReference type="Proteomes" id="UP001146120">
    <property type="component" value="Unassembled WGS sequence"/>
</dbReference>
<feature type="domain" description="Protein kinase" evidence="2">
    <location>
        <begin position="67"/>
        <end position="336"/>
    </location>
</feature>
<dbReference type="CDD" id="cd13999">
    <property type="entry name" value="STKc_MAP3K-like"/>
    <property type="match status" value="1"/>
</dbReference>
<feature type="compositionally biased region" description="Low complexity" evidence="1">
    <location>
        <begin position="15"/>
        <end position="26"/>
    </location>
</feature>
<dbReference type="EMBL" id="DAKRPA010000195">
    <property type="protein sequence ID" value="DAZ95660.1"/>
    <property type="molecule type" value="Genomic_DNA"/>
</dbReference>